<protein>
    <submittedName>
        <fullName evidence="2">Uncharacterized protein</fullName>
    </submittedName>
</protein>
<organism evidence="2 3">
    <name type="scientific">Saitoella complicata (strain BCRC 22490 / CBS 7301 / JCM 7358 / NBRC 10748 / NRRL Y-17804)</name>
    <dbReference type="NCBI Taxonomy" id="698492"/>
    <lineage>
        <taxon>Eukaryota</taxon>
        <taxon>Fungi</taxon>
        <taxon>Dikarya</taxon>
        <taxon>Ascomycota</taxon>
        <taxon>Taphrinomycotina</taxon>
        <taxon>Taphrinomycotina incertae sedis</taxon>
        <taxon>Saitoella</taxon>
    </lineage>
</organism>
<evidence type="ECO:0000313" key="3">
    <source>
        <dbReference type="Proteomes" id="UP000033140"/>
    </source>
</evidence>
<feature type="region of interest" description="Disordered" evidence="1">
    <location>
        <begin position="65"/>
        <end position="87"/>
    </location>
</feature>
<accession>A0A0E9NKC6</accession>
<dbReference type="Proteomes" id="UP000033140">
    <property type="component" value="Unassembled WGS sequence"/>
</dbReference>
<dbReference type="EMBL" id="BACD03000029">
    <property type="protein sequence ID" value="GAO50141.1"/>
    <property type="molecule type" value="Genomic_DNA"/>
</dbReference>
<feature type="compositionally biased region" description="Polar residues" evidence="1">
    <location>
        <begin position="71"/>
        <end position="80"/>
    </location>
</feature>
<keyword evidence="3" id="KW-1185">Reference proteome</keyword>
<proteinExistence type="predicted"/>
<reference evidence="2 3" key="1">
    <citation type="journal article" date="2011" name="J. Gen. Appl. Microbiol.">
        <title>Draft genome sequencing of the enigmatic yeast Saitoella complicata.</title>
        <authorList>
            <person name="Nishida H."/>
            <person name="Hamamoto M."/>
            <person name="Sugiyama J."/>
        </authorList>
    </citation>
    <scope>NUCLEOTIDE SEQUENCE [LARGE SCALE GENOMIC DNA]</scope>
    <source>
        <strain evidence="2 3">NRRL Y-17804</strain>
    </source>
</reference>
<reference evidence="2 3" key="2">
    <citation type="journal article" date="2014" name="J. Gen. Appl. Microbiol.">
        <title>The early diverging ascomycetous budding yeast Saitoella complicata has three histone deacetylases belonging to the Clr6, Hos2, and Rpd3 lineages.</title>
        <authorList>
            <person name="Nishida H."/>
            <person name="Matsumoto T."/>
            <person name="Kondo S."/>
            <person name="Hamamoto M."/>
            <person name="Yoshikawa H."/>
        </authorList>
    </citation>
    <scope>NUCLEOTIDE SEQUENCE [LARGE SCALE GENOMIC DNA]</scope>
    <source>
        <strain evidence="2 3">NRRL Y-17804</strain>
    </source>
</reference>
<evidence type="ECO:0000313" key="2">
    <source>
        <dbReference type="EMBL" id="GAO50141.1"/>
    </source>
</evidence>
<gene>
    <name evidence="2" type="ORF">G7K_4276-t1</name>
</gene>
<evidence type="ECO:0000256" key="1">
    <source>
        <dbReference type="SAM" id="MobiDB-lite"/>
    </source>
</evidence>
<comment type="caution">
    <text evidence="2">The sequence shown here is derived from an EMBL/GenBank/DDBJ whole genome shotgun (WGS) entry which is preliminary data.</text>
</comment>
<name>A0A0E9NKC6_SAICN</name>
<sequence length="282" mass="31498">MRIRPLTSPLLRSTPPLRARLHISLHQSIPHTTNNSIRLRILDPENTLHNTQLRRSRIQPRKRTPIIHNQPRPNNITSPIHRSRNQRDLQQRGQLILILDRSFRVHETTLVGEGAVRTGEDVACDGLSEDFDAEDVGDDFLRLALDIGMYQCHVIITRDHVAQCTQPLLDPLQLYRIRQRVPQVLEFLVGCRGGDEEAFAVTGAETTDDAGATDGGVDYGEDIGEFAFEDGVEVFGAANCDEGVGVCEGGEDSDSVILRRTKEATNSLIRVLELSTSNRHDE</sequence>
<reference evidence="2 3" key="3">
    <citation type="journal article" date="2015" name="Genome Announc.">
        <title>Draft Genome Sequence of the Archiascomycetous Yeast Saitoella complicata.</title>
        <authorList>
            <person name="Yamauchi K."/>
            <person name="Kondo S."/>
            <person name="Hamamoto M."/>
            <person name="Takahashi Y."/>
            <person name="Ogura Y."/>
            <person name="Hayashi T."/>
            <person name="Nishida H."/>
        </authorList>
    </citation>
    <scope>NUCLEOTIDE SEQUENCE [LARGE SCALE GENOMIC DNA]</scope>
    <source>
        <strain evidence="2 3">NRRL Y-17804</strain>
    </source>
</reference>
<dbReference type="AlphaFoldDB" id="A0A0E9NKC6"/>